<dbReference type="InterPro" id="IPR035986">
    <property type="entry name" value="PKD_dom_sf"/>
</dbReference>
<dbReference type="InterPro" id="IPR005546">
    <property type="entry name" value="Autotransporte_beta"/>
</dbReference>
<dbReference type="PANTHER" id="PTHR46182:SF2">
    <property type="entry name" value="FI19480P1"/>
    <property type="match status" value="1"/>
</dbReference>
<feature type="compositionally biased region" description="Polar residues" evidence="1">
    <location>
        <begin position="315"/>
        <end position="327"/>
    </location>
</feature>
<evidence type="ECO:0000259" key="3">
    <source>
        <dbReference type="PROSITE" id="PS51208"/>
    </source>
</evidence>
<feature type="compositionally biased region" description="Polar residues" evidence="1">
    <location>
        <begin position="471"/>
        <end position="481"/>
    </location>
</feature>
<protein>
    <submittedName>
        <fullName evidence="4">Chitinase A</fullName>
        <ecNumber evidence="4">3.2.1.14</ecNumber>
    </submittedName>
</protein>
<dbReference type="Proteomes" id="UP000092698">
    <property type="component" value="Chromosome"/>
</dbReference>
<dbReference type="EC" id="3.2.1.14" evidence="4"/>
<dbReference type="RefSeq" id="WP_067785934.1">
    <property type="nucleotide sequence ID" value="NZ_CP016545.1"/>
</dbReference>
<dbReference type="SUPFAM" id="SSF103515">
    <property type="entry name" value="Autotransporter"/>
    <property type="match status" value="1"/>
</dbReference>
<dbReference type="InterPro" id="IPR029865">
    <property type="entry name" value="KIAA0319-like"/>
</dbReference>
<dbReference type="Pfam" id="PF03797">
    <property type="entry name" value="Autotransporter"/>
    <property type="match status" value="1"/>
</dbReference>
<dbReference type="Pfam" id="PF22352">
    <property type="entry name" value="K319L-like_PKD"/>
    <property type="match status" value="5"/>
</dbReference>
<feature type="region of interest" description="Disordered" evidence="1">
    <location>
        <begin position="463"/>
        <end position="483"/>
    </location>
</feature>
<gene>
    <name evidence="4" type="primary">chiA_1</name>
    <name evidence="4" type="ORF">A6F65_00656</name>
</gene>
<dbReference type="InterPro" id="IPR013783">
    <property type="entry name" value="Ig-like_fold"/>
</dbReference>
<dbReference type="InterPro" id="IPR036709">
    <property type="entry name" value="Autotransporte_beta_dom_sf"/>
</dbReference>
<feature type="compositionally biased region" description="Low complexity" evidence="1">
    <location>
        <begin position="305"/>
        <end position="314"/>
    </location>
</feature>
<dbReference type="PROSITE" id="PS51208">
    <property type="entry name" value="AUTOTRANSPORTER"/>
    <property type="match status" value="1"/>
</dbReference>
<keyword evidence="4" id="KW-0326">Glycosidase</keyword>
<evidence type="ECO:0000313" key="5">
    <source>
        <dbReference type="Proteomes" id="UP000092698"/>
    </source>
</evidence>
<evidence type="ECO:0000256" key="1">
    <source>
        <dbReference type="SAM" id="MobiDB-lite"/>
    </source>
</evidence>
<dbReference type="GO" id="GO:0031410">
    <property type="term" value="C:cytoplasmic vesicle"/>
    <property type="evidence" value="ECO:0007669"/>
    <property type="project" value="TreeGrafter"/>
</dbReference>
<keyword evidence="4" id="KW-0378">Hydrolase</keyword>
<dbReference type="SUPFAM" id="SSF49299">
    <property type="entry name" value="PKD domain"/>
    <property type="match status" value="2"/>
</dbReference>
<dbReference type="STRING" id="645517.A6F65_00656"/>
<feature type="region of interest" description="Disordered" evidence="1">
    <location>
        <begin position="305"/>
        <end position="327"/>
    </location>
</feature>
<feature type="chain" id="PRO_5008884332" evidence="2">
    <location>
        <begin position="27"/>
        <end position="1079"/>
    </location>
</feature>
<dbReference type="AlphaFoldDB" id="A0A1C7D696"/>
<dbReference type="PATRIC" id="fig|645517.4.peg.658"/>
<sequence length="1079" mass="110393">MQTKFLRRAAALGSVSLVALAQPASAATVTAPANLTYNNTNSQTACWIGGNFSQFYQRNDQFGADFTDVVITDANGNDLSGVKQPGVFPNGASAINIGVRELLMPANTQGTGPVYVSIFETDLNTRGALLAQTPLDLNQMSAAGGACATLATTFSTPAANFPPVANAGPNVVDRNYVSNAPIILDGSNSFDPDGDPLTYSWRQIQGPTGGVTLSNTSQAQATFQVSGISAPRQYRFELTVSDGTATDTSVMTINLSPAAANNPPVADAGADRTASANSSVTIDASGSTDSDGTIVGYSWRQVSGTSTSISNPSSAQATVSTPPASGSPQALVYEVTVTDDDGATSTDQVTITIPAAVVNIAPDAVTGADRIIDAGDRIVLDASGSSDPDGTVTGYAWTQVSGPSVTLSNPASVRASFIAPAAMASAQTLVFEVEVTDNAGATDTDTVTLTIAANAAPTAAAGADRRVEGGTSVTLDGSASSDPEGDTLTYSWVQTGGTSVNLSNANAAQATFTAPLGTPVDQDLTFELTVSDGISSVTDTVVITVEPNTAPVANAGADQGPIDSGQTVTLNGSGSSDPDGDTLTYRWVQTGGPSVTLSSSTATSPTFTAPNVTGTQPLTFQLIVNDGQVDSPADTVTITVQALGNITIRQRIVGPDTQVGYTTNVPGLASSVTTSNGMATASATGVSSGSYTFSVADLRAQGYALTALSCNDTDSAVNFAQGSIALELSPSEDLVCTVELSDTRGAAQEAIGEFLGGRNALLLAGQPDSMRRLDRVRGVTPGGGSASLGGVPIPGSGKLPVDMRLTGGDLRVSSSLAMASAALGLADNGAGRFDVWIEGQISDVTIGRNKGSFAVGFVGADYLLTDSLLVGAMFQYDRFDNDSDALFAGMAEGDGWMAGPYVTARLGERFFVDARVAYGQSDNSVSPLGTNVDGFETERLFFDFAATGEIPLGDGLMFSPEAGVRYLSEDVGSYTDSRGVVIPDFTVDQGEASLRPRIAYTTMSDSGWSLAPYAEFEGILTFGADRFSPVENGLRGKVAAGVNTASPEGVRIGIAGFYDGIGEARLEQFGGRIAVSFSF</sequence>
<accession>A0A1C7D696</accession>
<feature type="domain" description="Autotransporter" evidence="3">
    <location>
        <begin position="828"/>
        <end position="1079"/>
    </location>
</feature>
<feature type="signal peptide" evidence="2">
    <location>
        <begin position="1"/>
        <end position="26"/>
    </location>
</feature>
<dbReference type="Gene3D" id="2.40.128.130">
    <property type="entry name" value="Autotransporter beta-domain"/>
    <property type="match status" value="1"/>
</dbReference>
<dbReference type="InterPro" id="IPR022409">
    <property type="entry name" value="PKD/Chitinase_dom"/>
</dbReference>
<dbReference type="EMBL" id="CP016545">
    <property type="protein sequence ID" value="ANU06978.1"/>
    <property type="molecule type" value="Genomic_DNA"/>
</dbReference>
<reference evidence="4 5" key="1">
    <citation type="submission" date="2016-07" db="EMBL/GenBank/DDBJ databases">
        <title>Complete genome sequence of Altererythrobacter namhicola JCM 16345T, containing esterase-encoding genes.</title>
        <authorList>
            <person name="Cheng H."/>
            <person name="Wu Y.-H."/>
            <person name="Jian S.-L."/>
            <person name="Huo Y.-Y."/>
            <person name="Wang C.-S."/>
            <person name="Xu X.-W."/>
        </authorList>
    </citation>
    <scope>NUCLEOTIDE SEQUENCE [LARGE SCALE GENOMIC DNA]</scope>
    <source>
        <strain evidence="4 5">JCM 16345</strain>
    </source>
</reference>
<evidence type="ECO:0000313" key="4">
    <source>
        <dbReference type="EMBL" id="ANU06978.1"/>
    </source>
</evidence>
<organism evidence="4 5">
    <name type="scientific">Paraurantiacibacter namhicola</name>
    <dbReference type="NCBI Taxonomy" id="645517"/>
    <lineage>
        <taxon>Bacteria</taxon>
        <taxon>Pseudomonadati</taxon>
        <taxon>Pseudomonadota</taxon>
        <taxon>Alphaproteobacteria</taxon>
        <taxon>Sphingomonadales</taxon>
        <taxon>Erythrobacteraceae</taxon>
        <taxon>Paraurantiacibacter</taxon>
    </lineage>
</organism>
<name>A0A1C7D696_9SPHN</name>
<proteinExistence type="predicted"/>
<dbReference type="SMART" id="SM00869">
    <property type="entry name" value="Autotransporter"/>
    <property type="match status" value="1"/>
</dbReference>
<dbReference type="KEGG" id="anh:A6F65_00656"/>
<keyword evidence="5" id="KW-1185">Reference proteome</keyword>
<dbReference type="Gene3D" id="2.60.40.10">
    <property type="entry name" value="Immunoglobulins"/>
    <property type="match status" value="5"/>
</dbReference>
<keyword evidence="2" id="KW-0732">Signal</keyword>
<dbReference type="SMART" id="SM00089">
    <property type="entry name" value="PKD"/>
    <property type="match status" value="5"/>
</dbReference>
<dbReference type="OrthoDB" id="253051at2"/>
<dbReference type="GO" id="GO:0008843">
    <property type="term" value="F:endochitinase activity"/>
    <property type="evidence" value="ECO:0007669"/>
    <property type="project" value="UniProtKB-EC"/>
</dbReference>
<dbReference type="GO" id="GO:0016020">
    <property type="term" value="C:membrane"/>
    <property type="evidence" value="ECO:0007669"/>
    <property type="project" value="TreeGrafter"/>
</dbReference>
<dbReference type="PANTHER" id="PTHR46182">
    <property type="entry name" value="FI19480P1"/>
    <property type="match status" value="1"/>
</dbReference>
<evidence type="ECO:0000256" key="2">
    <source>
        <dbReference type="SAM" id="SignalP"/>
    </source>
</evidence>